<keyword evidence="2" id="KW-1185">Reference proteome</keyword>
<accession>A0A1C3JJ25</accession>
<proteinExistence type="predicted"/>
<gene>
    <name evidence="1" type="ORF">VCE7224_03868</name>
</gene>
<evidence type="ECO:0000313" key="1">
    <source>
        <dbReference type="EMBL" id="SBT15085.1"/>
    </source>
</evidence>
<keyword evidence="1" id="KW-0645">Protease</keyword>
<evidence type="ECO:0000313" key="2">
    <source>
        <dbReference type="Proteomes" id="UP000092819"/>
    </source>
</evidence>
<dbReference type="GO" id="GO:0006508">
    <property type="term" value="P:proteolysis"/>
    <property type="evidence" value="ECO:0007669"/>
    <property type="project" value="InterPro"/>
</dbReference>
<dbReference type="Proteomes" id="UP000092819">
    <property type="component" value="Unassembled WGS sequence"/>
</dbReference>
<dbReference type="CDD" id="cd06460">
    <property type="entry name" value="M32_Taq"/>
    <property type="match status" value="1"/>
</dbReference>
<dbReference type="GO" id="GO:0004181">
    <property type="term" value="F:metallocarboxypeptidase activity"/>
    <property type="evidence" value="ECO:0007669"/>
    <property type="project" value="InterPro"/>
</dbReference>
<dbReference type="PROSITE" id="PS52034">
    <property type="entry name" value="PEPTIDASE_M32"/>
    <property type="match status" value="1"/>
</dbReference>
<dbReference type="AlphaFoldDB" id="A0A1C3JJ25"/>
<sequence>MSAFKKLVEHSQKCSRFQHLASICGWDQASMMPAGGNQARSEAMAELSVHIHGLMTQPQLGDWIADAENEALNTEQQSSLREIKRQWQQANLLPEKLVEAKSLAGSKCEHAWRSQRGNNDWVGFEKNWREVVELSREEAQIRADAANLTPYDAMLDIYEPGTSSASLDTLFADVKTWLPGLIDEVIEKQSSEQFNAPSGIYSTEKQKALGLEVMKLLQFDFEHGRLDESIHPFCGGVPSDVRITTRYDEAEFVQSLMGIVHETGHARYEQGLPKHLAGQPAGEARSMGIHESQSLFFEMQVGRSDPFIGHLANLAGQQFSGSEFEKENFQKIYTRVKKDFIRVDADELTYPAHVILRYEIERDLINGKIKHTDVPELWNNKMQSYLGLSTQGNFTNGCMQDIHWTDPERTLNTNFSNSSKSEKRLKKHNYKYGCMQDIHWCEQQRTKSPTHYVSDINRKYDYKNGCLQDIHWCDGSFGYFPSYTLGAMYAAQFMAAMKKTVDVDSVILSGDLSPIFFWLSENIWSKGSLLTTDELVSQATGETLNAQFFQDHLRNRYL</sequence>
<dbReference type="PRINTS" id="PR00998">
    <property type="entry name" value="CRBOXYPTASET"/>
</dbReference>
<keyword evidence="1" id="KW-0378">Hydrolase</keyword>
<dbReference type="PANTHER" id="PTHR34217">
    <property type="entry name" value="METAL-DEPENDENT CARBOXYPEPTIDASE"/>
    <property type="match status" value="1"/>
</dbReference>
<dbReference type="Pfam" id="PF02074">
    <property type="entry name" value="Peptidase_M32"/>
    <property type="match status" value="2"/>
</dbReference>
<dbReference type="Gene3D" id="1.10.1370.30">
    <property type="match status" value="2"/>
</dbReference>
<dbReference type="SUPFAM" id="SSF55486">
    <property type="entry name" value="Metalloproteases ('zincins'), catalytic domain"/>
    <property type="match status" value="2"/>
</dbReference>
<dbReference type="EC" id="3.4.17.19" evidence="1"/>
<dbReference type="InterPro" id="IPR001333">
    <property type="entry name" value="Peptidase_M32_Taq"/>
</dbReference>
<dbReference type="PANTHER" id="PTHR34217:SF1">
    <property type="entry name" value="CARBOXYPEPTIDASE 1"/>
    <property type="match status" value="1"/>
</dbReference>
<dbReference type="EMBL" id="FLQZ01000104">
    <property type="protein sequence ID" value="SBT15085.1"/>
    <property type="molecule type" value="Genomic_DNA"/>
</dbReference>
<name>A0A1C3JJ25_9VIBR</name>
<reference evidence="2" key="1">
    <citation type="submission" date="2016-06" db="EMBL/GenBank/DDBJ databases">
        <authorList>
            <person name="Rodrigo-Torres L."/>
            <person name="Arahal D.R."/>
        </authorList>
    </citation>
    <scope>NUCLEOTIDE SEQUENCE [LARGE SCALE GENOMIC DNA]</scope>
    <source>
        <strain evidence="2">CECT 7224</strain>
    </source>
</reference>
<organism evidence="1 2">
    <name type="scientific">Vibrio celticus</name>
    <dbReference type="NCBI Taxonomy" id="446372"/>
    <lineage>
        <taxon>Bacteria</taxon>
        <taxon>Pseudomonadati</taxon>
        <taxon>Pseudomonadota</taxon>
        <taxon>Gammaproteobacteria</taxon>
        <taxon>Vibrionales</taxon>
        <taxon>Vibrionaceae</taxon>
        <taxon>Vibrio</taxon>
    </lineage>
</organism>
<keyword evidence="1" id="KW-0121">Carboxypeptidase</keyword>
<protein>
    <submittedName>
        <fullName evidence="1">Thermostable carboxypeptidase 1</fullName>
        <ecNumber evidence="1">3.4.17.19</ecNumber>
    </submittedName>
</protein>